<name>A0A914LDL0_MELIC</name>
<evidence type="ECO:0000313" key="3">
    <source>
        <dbReference type="WBParaSite" id="Minc3s00422g12049"/>
    </source>
</evidence>
<keyword evidence="2" id="KW-1185">Reference proteome</keyword>
<feature type="transmembrane region" description="Helical" evidence="1">
    <location>
        <begin position="6"/>
        <end position="32"/>
    </location>
</feature>
<keyword evidence="1" id="KW-0812">Transmembrane</keyword>
<keyword evidence="1" id="KW-0472">Membrane</keyword>
<dbReference type="WBParaSite" id="Minc3s00422g12049">
    <property type="protein sequence ID" value="Minc3s00422g12049"/>
    <property type="gene ID" value="Minc3s00422g12049"/>
</dbReference>
<organism evidence="2 3">
    <name type="scientific">Meloidogyne incognita</name>
    <name type="common">Southern root-knot nematode worm</name>
    <name type="synonym">Oxyuris incognita</name>
    <dbReference type="NCBI Taxonomy" id="6306"/>
    <lineage>
        <taxon>Eukaryota</taxon>
        <taxon>Metazoa</taxon>
        <taxon>Ecdysozoa</taxon>
        <taxon>Nematoda</taxon>
        <taxon>Chromadorea</taxon>
        <taxon>Rhabditida</taxon>
        <taxon>Tylenchina</taxon>
        <taxon>Tylenchomorpha</taxon>
        <taxon>Tylenchoidea</taxon>
        <taxon>Meloidogynidae</taxon>
        <taxon>Meloidogyninae</taxon>
        <taxon>Meloidogyne</taxon>
        <taxon>Meloidogyne incognita group</taxon>
    </lineage>
</organism>
<reference evidence="3" key="1">
    <citation type="submission" date="2022-11" db="UniProtKB">
        <authorList>
            <consortium name="WormBaseParasite"/>
        </authorList>
    </citation>
    <scope>IDENTIFICATION</scope>
</reference>
<dbReference type="AlphaFoldDB" id="A0A914LDL0"/>
<accession>A0A914LDL0</accession>
<evidence type="ECO:0000313" key="2">
    <source>
        <dbReference type="Proteomes" id="UP000887563"/>
    </source>
</evidence>
<protein>
    <submittedName>
        <fullName evidence="3">Candidate secreted effector</fullName>
    </submittedName>
</protein>
<keyword evidence="1" id="KW-1133">Transmembrane helix</keyword>
<sequence length="110" mass="12421">MLHNLDLQLLIIVIILIFFCIVCCLVLCELYYKRRRMKWRAAAVSSSEIFVTSEQQQKTRSATRLLGVQNSGNSALSAGVSSSLTKLGVFWPRKNNLSAVENEEESLTRL</sequence>
<dbReference type="Proteomes" id="UP000887563">
    <property type="component" value="Unplaced"/>
</dbReference>
<proteinExistence type="predicted"/>
<evidence type="ECO:0000256" key="1">
    <source>
        <dbReference type="SAM" id="Phobius"/>
    </source>
</evidence>